<dbReference type="AlphaFoldDB" id="A0A8J4YH00"/>
<dbReference type="EMBL" id="JACEEZ010011696">
    <property type="protein sequence ID" value="KAG0721160.1"/>
    <property type="molecule type" value="Genomic_DNA"/>
</dbReference>
<evidence type="ECO:0000256" key="1">
    <source>
        <dbReference type="SAM" id="MobiDB-lite"/>
    </source>
</evidence>
<keyword evidence="3" id="KW-1185">Reference proteome</keyword>
<dbReference type="OrthoDB" id="6369833at2759"/>
<dbReference type="Proteomes" id="UP000770661">
    <property type="component" value="Unassembled WGS sequence"/>
</dbReference>
<feature type="region of interest" description="Disordered" evidence="1">
    <location>
        <begin position="1"/>
        <end position="37"/>
    </location>
</feature>
<gene>
    <name evidence="2" type="ORF">GWK47_047012</name>
</gene>
<evidence type="ECO:0000313" key="3">
    <source>
        <dbReference type="Proteomes" id="UP000770661"/>
    </source>
</evidence>
<comment type="caution">
    <text evidence="2">The sequence shown here is derived from an EMBL/GenBank/DDBJ whole genome shotgun (WGS) entry which is preliminary data.</text>
</comment>
<evidence type="ECO:0000313" key="2">
    <source>
        <dbReference type="EMBL" id="KAG0721160.1"/>
    </source>
</evidence>
<reference evidence="2" key="1">
    <citation type="submission" date="2020-07" db="EMBL/GenBank/DDBJ databases">
        <title>The High-quality genome of the commercially important snow crab, Chionoecetes opilio.</title>
        <authorList>
            <person name="Jeong J.-H."/>
            <person name="Ryu S."/>
        </authorList>
    </citation>
    <scope>NUCLEOTIDE SEQUENCE</scope>
    <source>
        <strain evidence="2">MADBK_172401_WGS</strain>
        <tissue evidence="2">Digestive gland</tissue>
    </source>
</reference>
<protein>
    <submittedName>
        <fullName evidence="2">Uncharacterized protein</fullName>
    </submittedName>
</protein>
<proteinExistence type="predicted"/>
<sequence length="219" mass="23793">MSALQSYGPPRPNPWTTCSSPPPSWATSRASPRRGAPVRFNWVPQPHGVRWQRGGDEAARGATRHPAVALTVLLSIHGAKGLGPTRCRPVGPRATVSPAGAYIEAGSLAQTTHEQQRAVTPRPAAVPSRGGRSTPSSAWLLDLEELRDGFEERLCEHCPHMTPHPLTHYLLSCPATERLRQCVGPENAAALVRQFQKNLPLLLEVARAAPPPMNTKERE</sequence>
<name>A0A8J4YH00_CHIOP</name>
<organism evidence="2 3">
    <name type="scientific">Chionoecetes opilio</name>
    <name type="common">Atlantic snow crab</name>
    <name type="synonym">Cancer opilio</name>
    <dbReference type="NCBI Taxonomy" id="41210"/>
    <lineage>
        <taxon>Eukaryota</taxon>
        <taxon>Metazoa</taxon>
        <taxon>Ecdysozoa</taxon>
        <taxon>Arthropoda</taxon>
        <taxon>Crustacea</taxon>
        <taxon>Multicrustacea</taxon>
        <taxon>Malacostraca</taxon>
        <taxon>Eumalacostraca</taxon>
        <taxon>Eucarida</taxon>
        <taxon>Decapoda</taxon>
        <taxon>Pleocyemata</taxon>
        <taxon>Brachyura</taxon>
        <taxon>Eubrachyura</taxon>
        <taxon>Majoidea</taxon>
        <taxon>Majidae</taxon>
        <taxon>Chionoecetes</taxon>
    </lineage>
</organism>
<accession>A0A8J4YH00</accession>